<keyword evidence="3" id="KW-1185">Reference proteome</keyword>
<name>A0AA52EHS1_9PROT</name>
<dbReference type="RefSeq" id="WP_310799748.1">
    <property type="nucleotide sequence ID" value="NZ_CP123872.1"/>
</dbReference>
<evidence type="ECO:0000259" key="1">
    <source>
        <dbReference type="Pfam" id="PF05118"/>
    </source>
</evidence>
<dbReference type="KEGG" id="tmk:QGN29_05795"/>
<dbReference type="Gene3D" id="2.60.120.330">
    <property type="entry name" value="B-lactam Antibiotic, Isopenicillin N Synthase, Chain"/>
    <property type="match status" value="1"/>
</dbReference>
<reference evidence="2" key="1">
    <citation type="submission" date="2023-04" db="EMBL/GenBank/DDBJ databases">
        <title>Complete genome sequence of Temperatibacter marinus.</title>
        <authorList>
            <person name="Rong J.-C."/>
            <person name="Yi M.-L."/>
            <person name="Zhao Q."/>
        </authorList>
    </citation>
    <scope>NUCLEOTIDE SEQUENCE</scope>
    <source>
        <strain evidence="2">NBRC 110045</strain>
    </source>
</reference>
<dbReference type="EMBL" id="CP123872">
    <property type="protein sequence ID" value="WND03883.1"/>
    <property type="molecule type" value="Genomic_DNA"/>
</dbReference>
<accession>A0AA52EHS1</accession>
<feature type="domain" description="Aspartyl/asparaginy/proline hydroxylase" evidence="1">
    <location>
        <begin position="33"/>
        <end position="176"/>
    </location>
</feature>
<dbReference type="Proteomes" id="UP001268683">
    <property type="component" value="Chromosome"/>
</dbReference>
<dbReference type="AlphaFoldDB" id="A0AA52EHS1"/>
<dbReference type="SUPFAM" id="SSF51197">
    <property type="entry name" value="Clavaminate synthase-like"/>
    <property type="match status" value="1"/>
</dbReference>
<proteinExistence type="predicted"/>
<sequence length="190" mass="21496">MDIAVPVKNLGPVDVAPLIKAVLAQDEASWFEQDYRQKSYDVHKETSSIVMIFCDDEWPNVSTFKDKGWDKLESALMPTINRIIAENYPAGGTILRAMVARLHPKGRITPHVDAKPSFHAGHRVHIPLVTNPACRFTVDGRPYKFEVGQAYEINNQKPHSVINNGRDNRLHIIFDYMPKGMNEEDDGSSR</sequence>
<organism evidence="2 3">
    <name type="scientific">Temperatibacter marinus</name>
    <dbReference type="NCBI Taxonomy" id="1456591"/>
    <lineage>
        <taxon>Bacteria</taxon>
        <taxon>Pseudomonadati</taxon>
        <taxon>Pseudomonadota</taxon>
        <taxon>Alphaproteobacteria</taxon>
        <taxon>Kordiimonadales</taxon>
        <taxon>Temperatibacteraceae</taxon>
        <taxon>Temperatibacter</taxon>
    </lineage>
</organism>
<dbReference type="InterPro" id="IPR007803">
    <property type="entry name" value="Asp/Arg/Pro-Hydrxlase"/>
</dbReference>
<dbReference type="InterPro" id="IPR027443">
    <property type="entry name" value="IPNS-like_sf"/>
</dbReference>
<dbReference type="Pfam" id="PF05118">
    <property type="entry name" value="Asp_Arg_Hydrox"/>
    <property type="match status" value="1"/>
</dbReference>
<evidence type="ECO:0000313" key="3">
    <source>
        <dbReference type="Proteomes" id="UP001268683"/>
    </source>
</evidence>
<protein>
    <submittedName>
        <fullName evidence="2">Aspartyl/asparaginyl beta-hydroxylase domain-containing protein</fullName>
    </submittedName>
</protein>
<gene>
    <name evidence="2" type="ORF">QGN29_05795</name>
</gene>
<evidence type="ECO:0000313" key="2">
    <source>
        <dbReference type="EMBL" id="WND03883.1"/>
    </source>
</evidence>